<feature type="domain" description="Rhodanese" evidence="2">
    <location>
        <begin position="41"/>
        <end position="126"/>
    </location>
</feature>
<comment type="caution">
    <text evidence="3">The sequence shown here is derived from an EMBL/GenBank/DDBJ whole genome shotgun (WGS) entry which is preliminary data.</text>
</comment>
<dbReference type="PROSITE" id="PS50206">
    <property type="entry name" value="RHODANESE_3"/>
    <property type="match status" value="1"/>
</dbReference>
<dbReference type="OrthoDB" id="9808735at2"/>
<dbReference type="Proteomes" id="UP000003330">
    <property type="component" value="Unassembled WGS sequence"/>
</dbReference>
<dbReference type="SUPFAM" id="SSF52821">
    <property type="entry name" value="Rhodanese/Cell cycle control phosphatase"/>
    <property type="match status" value="1"/>
</dbReference>
<dbReference type="SMART" id="SM00450">
    <property type="entry name" value="RHOD"/>
    <property type="match status" value="1"/>
</dbReference>
<name>G5K0X9_9STRE</name>
<sequence>MSPLTIITWLILVAIVAYYVWNYFTYKKMAKQVDNQTFQTLMRQGQVIDLRDPAAFRAKHILGARNFPVQQFDTAIKALRKDKPVLLYENARPQYRIRAAKKLQKAGYNDIYVLKESIDYWDGKVKTLK</sequence>
<keyword evidence="4" id="KW-1185">Reference proteome</keyword>
<dbReference type="EMBL" id="AEUX02000004">
    <property type="protein sequence ID" value="EHI70362.1"/>
    <property type="molecule type" value="Genomic_DNA"/>
</dbReference>
<evidence type="ECO:0000313" key="4">
    <source>
        <dbReference type="Proteomes" id="UP000003330"/>
    </source>
</evidence>
<evidence type="ECO:0000313" key="3">
    <source>
        <dbReference type="EMBL" id="EHI70362.1"/>
    </source>
</evidence>
<keyword evidence="1" id="KW-0812">Transmembrane</keyword>
<gene>
    <name evidence="3" type="ORF">STRIC_0255</name>
</gene>
<proteinExistence type="predicted"/>
<dbReference type="Pfam" id="PF00581">
    <property type="entry name" value="Rhodanese"/>
    <property type="match status" value="1"/>
</dbReference>
<evidence type="ECO:0000259" key="2">
    <source>
        <dbReference type="PROSITE" id="PS50206"/>
    </source>
</evidence>
<dbReference type="PANTHER" id="PTHR43031:SF18">
    <property type="entry name" value="RHODANESE-RELATED SULFURTRANSFERASES"/>
    <property type="match status" value="1"/>
</dbReference>
<organism evidence="3 4">
    <name type="scientific">Streptococcus ictaluri 707-05</name>
    <dbReference type="NCBI Taxonomy" id="764299"/>
    <lineage>
        <taxon>Bacteria</taxon>
        <taxon>Bacillati</taxon>
        <taxon>Bacillota</taxon>
        <taxon>Bacilli</taxon>
        <taxon>Lactobacillales</taxon>
        <taxon>Streptococcaceae</taxon>
        <taxon>Streptococcus</taxon>
    </lineage>
</organism>
<accession>G5K0X9</accession>
<dbReference type="PANTHER" id="PTHR43031">
    <property type="entry name" value="FAD-DEPENDENT OXIDOREDUCTASE"/>
    <property type="match status" value="1"/>
</dbReference>
<dbReference type="STRING" id="764299.STRIC_0255"/>
<dbReference type="Gene3D" id="3.40.250.10">
    <property type="entry name" value="Rhodanese-like domain"/>
    <property type="match status" value="1"/>
</dbReference>
<feature type="transmembrane region" description="Helical" evidence="1">
    <location>
        <begin position="6"/>
        <end position="24"/>
    </location>
</feature>
<dbReference type="eggNOG" id="COG0607">
    <property type="taxonomic scope" value="Bacteria"/>
</dbReference>
<dbReference type="InterPro" id="IPR001763">
    <property type="entry name" value="Rhodanese-like_dom"/>
</dbReference>
<dbReference type="RefSeq" id="WP_008087868.1">
    <property type="nucleotide sequence ID" value="NZ_AEUX02000004.1"/>
</dbReference>
<keyword evidence="1" id="KW-0472">Membrane</keyword>
<dbReference type="InterPro" id="IPR036873">
    <property type="entry name" value="Rhodanese-like_dom_sf"/>
</dbReference>
<dbReference type="AlphaFoldDB" id="G5K0X9"/>
<keyword evidence="1" id="KW-1133">Transmembrane helix</keyword>
<evidence type="ECO:0000256" key="1">
    <source>
        <dbReference type="SAM" id="Phobius"/>
    </source>
</evidence>
<dbReference type="InterPro" id="IPR050229">
    <property type="entry name" value="GlpE_sulfurtransferase"/>
</dbReference>
<dbReference type="CDD" id="cd00158">
    <property type="entry name" value="RHOD"/>
    <property type="match status" value="1"/>
</dbReference>
<protein>
    <submittedName>
        <fullName evidence="3">Rhodanese-like protein</fullName>
    </submittedName>
</protein>
<reference evidence="3 4" key="1">
    <citation type="journal article" date="2014" name="Int. J. Syst. Evol. Microbiol.">
        <title>Phylogenomics and the dynamic genome evolution of the genus Streptococcus.</title>
        <authorList>
            <consortium name="The Broad Institute Genome Sequencing Platform"/>
            <person name="Richards V.P."/>
            <person name="Palmer S.R."/>
            <person name="Pavinski Bitar P.D."/>
            <person name="Qin X."/>
            <person name="Weinstock G.M."/>
            <person name="Highlander S.K."/>
            <person name="Town C.D."/>
            <person name="Burne R.A."/>
            <person name="Stanhope M.J."/>
        </authorList>
    </citation>
    <scope>NUCLEOTIDE SEQUENCE [LARGE SCALE GENOMIC DNA]</scope>
    <source>
        <strain evidence="3 4">707-05</strain>
    </source>
</reference>